<dbReference type="InterPro" id="IPR050383">
    <property type="entry name" value="GlyoxalaseI/FosfomycinResist"/>
</dbReference>
<accession>A0ABV5AIE4</accession>
<dbReference type="SUPFAM" id="SSF54593">
    <property type="entry name" value="Glyoxalase/Bleomycin resistance protein/Dihydroxybiphenyl dioxygenase"/>
    <property type="match status" value="1"/>
</dbReference>
<dbReference type="RefSeq" id="WP_275476057.1">
    <property type="nucleotide sequence ID" value="NZ_CP162940.1"/>
</dbReference>
<dbReference type="CDD" id="cd06587">
    <property type="entry name" value="VOC"/>
    <property type="match status" value="1"/>
</dbReference>
<dbReference type="InterPro" id="IPR037523">
    <property type="entry name" value="VOC_core"/>
</dbReference>
<reference evidence="2 3" key="1">
    <citation type="journal article" date="2024" name="Int. J. Mol. Sci.">
        <title>Exploration of Alicyclobacillus spp. Genome in Search of Antibiotic Resistance.</title>
        <authorList>
            <person name="Bucka-Kolendo J."/>
            <person name="Kiousi D.E."/>
            <person name="Dekowska A."/>
            <person name="Mikolajczuk-Szczyrba A."/>
            <person name="Karadedos D.M."/>
            <person name="Michael P."/>
            <person name="Galanis A."/>
            <person name="Sokolowska B."/>
        </authorList>
    </citation>
    <scope>NUCLEOTIDE SEQUENCE [LARGE SCALE GENOMIC DNA]</scope>
    <source>
        <strain evidence="2 3">KKP 3000</strain>
    </source>
</reference>
<dbReference type="InterPro" id="IPR004360">
    <property type="entry name" value="Glyas_Fos-R_dOase_dom"/>
</dbReference>
<dbReference type="Proteomes" id="UP001579974">
    <property type="component" value="Unassembled WGS sequence"/>
</dbReference>
<evidence type="ECO:0000313" key="3">
    <source>
        <dbReference type="Proteomes" id="UP001579974"/>
    </source>
</evidence>
<name>A0ABV5AIE4_9BACL</name>
<comment type="caution">
    <text evidence="2">The sequence shown here is derived from an EMBL/GenBank/DDBJ whole genome shotgun (WGS) entry which is preliminary data.</text>
</comment>
<proteinExistence type="predicted"/>
<protein>
    <submittedName>
        <fullName evidence="2">VOC family protein</fullName>
    </submittedName>
</protein>
<dbReference type="Gene3D" id="3.10.180.10">
    <property type="entry name" value="2,3-Dihydroxybiphenyl 1,2-Dioxygenase, domain 1"/>
    <property type="match status" value="1"/>
</dbReference>
<keyword evidence="3" id="KW-1185">Reference proteome</keyword>
<feature type="domain" description="VOC" evidence="1">
    <location>
        <begin position="4"/>
        <end position="126"/>
    </location>
</feature>
<sequence>MIQSLGHTAFTVEDMDASLKFYCDVLGCVKAFEIHREDGTPWIVYVRVPDGRFIELFYGGEVKTLPNERSIGFNHLCFEVEDVERVAQMLTEAGAPLDIAPQQGLDLNHQCWTHDPDGNRIEFMQIHPDSPQAAARRALADK</sequence>
<organism evidence="2 3">
    <name type="scientific">Alicyclobacillus fastidiosus</name>
    <dbReference type="NCBI Taxonomy" id="392011"/>
    <lineage>
        <taxon>Bacteria</taxon>
        <taxon>Bacillati</taxon>
        <taxon>Bacillota</taxon>
        <taxon>Bacilli</taxon>
        <taxon>Bacillales</taxon>
        <taxon>Alicyclobacillaceae</taxon>
        <taxon>Alicyclobacillus</taxon>
    </lineage>
</organism>
<dbReference type="PANTHER" id="PTHR21366">
    <property type="entry name" value="GLYOXALASE FAMILY PROTEIN"/>
    <property type="match status" value="1"/>
</dbReference>
<evidence type="ECO:0000313" key="2">
    <source>
        <dbReference type="EMBL" id="MFB5192043.1"/>
    </source>
</evidence>
<dbReference type="Pfam" id="PF00903">
    <property type="entry name" value="Glyoxalase"/>
    <property type="match status" value="1"/>
</dbReference>
<dbReference type="EMBL" id="JBDXSU010000016">
    <property type="protein sequence ID" value="MFB5192043.1"/>
    <property type="molecule type" value="Genomic_DNA"/>
</dbReference>
<gene>
    <name evidence="2" type="ORF">KKP3000_000836</name>
</gene>
<dbReference type="PROSITE" id="PS51819">
    <property type="entry name" value="VOC"/>
    <property type="match status" value="1"/>
</dbReference>
<evidence type="ECO:0000259" key="1">
    <source>
        <dbReference type="PROSITE" id="PS51819"/>
    </source>
</evidence>
<dbReference type="PANTHER" id="PTHR21366:SF14">
    <property type="entry name" value="GLYOXALASE DOMAIN-CONTAINING PROTEIN 5"/>
    <property type="match status" value="1"/>
</dbReference>
<dbReference type="InterPro" id="IPR029068">
    <property type="entry name" value="Glyas_Bleomycin-R_OHBP_Dase"/>
</dbReference>